<accession>A0ACC0XPG0</accession>
<keyword evidence="2" id="KW-1185">Reference proteome</keyword>
<name>A0ACC0XPG0_9ROSI</name>
<comment type="caution">
    <text evidence="1">The sequence shown here is derived from an EMBL/GenBank/DDBJ whole genome shotgun (WGS) entry which is preliminary data.</text>
</comment>
<gene>
    <name evidence="1" type="ORF">Pint_32102</name>
</gene>
<dbReference type="EMBL" id="CM047746">
    <property type="protein sequence ID" value="KAJ0021159.1"/>
    <property type="molecule type" value="Genomic_DNA"/>
</dbReference>
<proteinExistence type="predicted"/>
<organism evidence="1 2">
    <name type="scientific">Pistacia integerrima</name>
    <dbReference type="NCBI Taxonomy" id="434235"/>
    <lineage>
        <taxon>Eukaryota</taxon>
        <taxon>Viridiplantae</taxon>
        <taxon>Streptophyta</taxon>
        <taxon>Embryophyta</taxon>
        <taxon>Tracheophyta</taxon>
        <taxon>Spermatophyta</taxon>
        <taxon>Magnoliopsida</taxon>
        <taxon>eudicotyledons</taxon>
        <taxon>Gunneridae</taxon>
        <taxon>Pentapetalae</taxon>
        <taxon>rosids</taxon>
        <taxon>malvids</taxon>
        <taxon>Sapindales</taxon>
        <taxon>Anacardiaceae</taxon>
        <taxon>Pistacia</taxon>
    </lineage>
</organism>
<protein>
    <submittedName>
        <fullName evidence="1">Uncharacterized protein</fullName>
    </submittedName>
</protein>
<evidence type="ECO:0000313" key="2">
    <source>
        <dbReference type="Proteomes" id="UP001163603"/>
    </source>
</evidence>
<dbReference type="Proteomes" id="UP001163603">
    <property type="component" value="Chromosome 11"/>
</dbReference>
<evidence type="ECO:0000313" key="1">
    <source>
        <dbReference type="EMBL" id="KAJ0021159.1"/>
    </source>
</evidence>
<sequence length="83" mass="9390">MARSCPCSSPALFRWPIFSSSYKLTHLASVGEMAEVMKVLYIAVVDDEERGEECKTVSFRYTRPVLQSTLQLMGCKARHAFKV</sequence>
<reference evidence="2" key="1">
    <citation type="journal article" date="2023" name="G3 (Bethesda)">
        <title>Genome assembly and association tests identify interacting loci associated with vigor, precocity, and sex in interspecific pistachio rootstocks.</title>
        <authorList>
            <person name="Palmer W."/>
            <person name="Jacygrad E."/>
            <person name="Sagayaradj S."/>
            <person name="Cavanaugh K."/>
            <person name="Han R."/>
            <person name="Bertier L."/>
            <person name="Beede B."/>
            <person name="Kafkas S."/>
            <person name="Golino D."/>
            <person name="Preece J."/>
            <person name="Michelmore R."/>
        </authorList>
    </citation>
    <scope>NUCLEOTIDE SEQUENCE [LARGE SCALE GENOMIC DNA]</scope>
</reference>